<dbReference type="PANTHER" id="PTHR37318">
    <property type="entry name" value="BSL7504 PROTEIN"/>
    <property type="match status" value="1"/>
</dbReference>
<dbReference type="EMBL" id="CP047895">
    <property type="protein sequence ID" value="QHL91941.1"/>
    <property type="molecule type" value="Genomic_DNA"/>
</dbReference>
<dbReference type="Proteomes" id="UP000464468">
    <property type="component" value="Chromosome"/>
</dbReference>
<dbReference type="InterPro" id="IPR036390">
    <property type="entry name" value="WH_DNA-bd_sf"/>
</dbReference>
<dbReference type="Pfam" id="PF13601">
    <property type="entry name" value="HTH_34"/>
    <property type="match status" value="1"/>
</dbReference>
<accession>A0A7Z2NY34</accession>
<keyword evidence="3" id="KW-1185">Reference proteome</keyword>
<dbReference type="PANTHER" id="PTHR37318:SF1">
    <property type="entry name" value="BSL7504 PROTEIN"/>
    <property type="match status" value="1"/>
</dbReference>
<sequence length="101" mass="10969">MGGFDATLHPAARLQIAALLARVDEAEFATIRDIVEVSDSVLSKHLSVLVEDGHVRLRKASLGGRQRTWAALTRNGRQAFTAHIAALQRLVDDAQARITAD</sequence>
<dbReference type="KEGG" id="schy:GVO57_11220"/>
<dbReference type="InterPro" id="IPR036388">
    <property type="entry name" value="WH-like_DNA-bd_sf"/>
</dbReference>
<dbReference type="Gene3D" id="1.10.10.10">
    <property type="entry name" value="Winged helix-like DNA-binding domain superfamily/Winged helix DNA-binding domain"/>
    <property type="match status" value="1"/>
</dbReference>
<reference evidence="2 3" key="1">
    <citation type="submission" date="2020-01" db="EMBL/GenBank/DDBJ databases">
        <title>Sphingomonas sp. C33 whole genome sequece.</title>
        <authorList>
            <person name="Park C."/>
        </authorList>
    </citation>
    <scope>NUCLEOTIDE SEQUENCE [LARGE SCALE GENOMIC DNA]</scope>
    <source>
        <strain evidence="2 3">C33</strain>
    </source>
</reference>
<dbReference type="InterPro" id="IPR027395">
    <property type="entry name" value="WH_DNA-bd_dom"/>
</dbReference>
<dbReference type="AlphaFoldDB" id="A0A7Z2NY34"/>
<evidence type="ECO:0000313" key="2">
    <source>
        <dbReference type="EMBL" id="QHL91941.1"/>
    </source>
</evidence>
<protein>
    <submittedName>
        <fullName evidence="2">ArsR family transcriptional regulator</fullName>
    </submittedName>
</protein>
<feature type="domain" description="Winged helix DNA-binding" evidence="1">
    <location>
        <begin position="13"/>
        <end position="91"/>
    </location>
</feature>
<gene>
    <name evidence="2" type="ORF">GVO57_11220</name>
</gene>
<organism evidence="2 3">
    <name type="scientific">Sphingomonas changnyeongensis</name>
    <dbReference type="NCBI Taxonomy" id="2698679"/>
    <lineage>
        <taxon>Bacteria</taxon>
        <taxon>Pseudomonadati</taxon>
        <taxon>Pseudomonadota</taxon>
        <taxon>Alphaproteobacteria</taxon>
        <taxon>Sphingomonadales</taxon>
        <taxon>Sphingomonadaceae</taxon>
        <taxon>Sphingomonas</taxon>
    </lineage>
</organism>
<evidence type="ECO:0000259" key="1">
    <source>
        <dbReference type="Pfam" id="PF13601"/>
    </source>
</evidence>
<evidence type="ECO:0000313" key="3">
    <source>
        <dbReference type="Proteomes" id="UP000464468"/>
    </source>
</evidence>
<proteinExistence type="predicted"/>
<name>A0A7Z2NY34_9SPHN</name>
<dbReference type="SUPFAM" id="SSF46785">
    <property type="entry name" value="Winged helix' DNA-binding domain"/>
    <property type="match status" value="1"/>
</dbReference>